<sequence length="333" mass="36509">MGDRCVTAGEDDVFTLYDARRGKKLRTLYSKKYGIAHARFTHRPQNIIHASTKGDHALRYHSMHDNKYLSYFQGHTDTVRSLQMSPVDDTFISAGDDRTVRLWDLRAPTCRGLINDVGGSTIAAFDSGGVVFAVACSDTQAIMLFDSSSLDDAPFAHTMLADPELSRGSQGEFSSVSFSNNGDYLLVGTSSHVHYILDAFDLAIVRRLEGHVGLDRHSGEEVCWSADSRWVFSGSRDGNIMAWDLSPPDGATKLDAPAQNSPPPTIQPSVILRPGDGQHAASRAVQFNPRYSLLAVGGEEFVSPLDFLTTGRRLMPRCVVHVAPCDEVHCRHG</sequence>
<evidence type="ECO:0000256" key="2">
    <source>
        <dbReference type="ARBA" id="ARBA00005616"/>
    </source>
</evidence>
<comment type="subcellular location">
    <subcellularLocation>
        <location evidence="1">Nucleus</location>
    </subcellularLocation>
</comment>
<dbReference type="FunFam" id="2.130.10.10:FF:001194">
    <property type="entry name" value="Unplaced genomic scaffold supercont1.1, whole genome shotgun sequence"/>
    <property type="match status" value="1"/>
</dbReference>
<dbReference type="InterPro" id="IPR037867">
    <property type="entry name" value="Swd2/WDR82"/>
</dbReference>
<dbReference type="GO" id="GO:0003682">
    <property type="term" value="F:chromatin binding"/>
    <property type="evidence" value="ECO:0007669"/>
    <property type="project" value="TreeGrafter"/>
</dbReference>
<dbReference type="InterPro" id="IPR001680">
    <property type="entry name" value="WD40_rpt"/>
</dbReference>
<accession>A0A7D8UZB4</accession>
<dbReference type="InterPro" id="IPR036322">
    <property type="entry name" value="WD40_repeat_dom_sf"/>
</dbReference>
<evidence type="ECO:0000256" key="3">
    <source>
        <dbReference type="ARBA" id="ARBA00022574"/>
    </source>
</evidence>
<keyword evidence="3 6" id="KW-0853">WD repeat</keyword>
<dbReference type="PANTHER" id="PTHR19861:SF0">
    <property type="entry name" value="WD REPEAT-CONTAINING PROTEIN 82"/>
    <property type="match status" value="1"/>
</dbReference>
<evidence type="ECO:0000313" key="7">
    <source>
        <dbReference type="EMBL" id="TXT04928.1"/>
    </source>
</evidence>
<dbReference type="PROSITE" id="PS00678">
    <property type="entry name" value="WD_REPEATS_1"/>
    <property type="match status" value="1"/>
</dbReference>
<dbReference type="AlphaFoldDB" id="A0A7D8UZB4"/>
<gene>
    <name evidence="7" type="ORF">VHUM_04011</name>
</gene>
<dbReference type="GO" id="GO:0048188">
    <property type="term" value="C:Set1C/COMPASS complex"/>
    <property type="evidence" value="ECO:0007669"/>
    <property type="project" value="TreeGrafter"/>
</dbReference>
<dbReference type="Proteomes" id="UP000473826">
    <property type="component" value="Unassembled WGS sequence"/>
</dbReference>
<evidence type="ECO:0000313" key="8">
    <source>
        <dbReference type="Proteomes" id="UP000473826"/>
    </source>
</evidence>
<evidence type="ECO:0000256" key="1">
    <source>
        <dbReference type="ARBA" id="ARBA00004123"/>
    </source>
</evidence>
<feature type="repeat" description="WD" evidence="6">
    <location>
        <begin position="222"/>
        <end position="246"/>
    </location>
</feature>
<evidence type="ECO:0000256" key="4">
    <source>
        <dbReference type="ARBA" id="ARBA00022737"/>
    </source>
</evidence>
<keyword evidence="5" id="KW-0539">Nucleus</keyword>
<protein>
    <submittedName>
        <fullName evidence="7">Uncharacterized protein</fullName>
    </submittedName>
</protein>
<keyword evidence="8" id="KW-1185">Reference proteome</keyword>
<keyword evidence="4" id="KW-0677">Repeat</keyword>
<feature type="repeat" description="WD" evidence="6">
    <location>
        <begin position="72"/>
        <end position="106"/>
    </location>
</feature>
<dbReference type="SMART" id="SM00320">
    <property type="entry name" value="WD40"/>
    <property type="match status" value="3"/>
</dbReference>
<comment type="caution">
    <text evidence="7">The sequence shown here is derived from an EMBL/GenBank/DDBJ whole genome shotgun (WGS) entry which is preliminary data.</text>
</comment>
<dbReference type="InterPro" id="IPR019775">
    <property type="entry name" value="WD40_repeat_CS"/>
</dbReference>
<dbReference type="GO" id="GO:0016070">
    <property type="term" value="P:RNA metabolic process"/>
    <property type="evidence" value="ECO:0007669"/>
    <property type="project" value="UniProtKB-ARBA"/>
</dbReference>
<comment type="similarity">
    <text evidence="2">Belongs to the WD repeat SWD2 family.</text>
</comment>
<dbReference type="PANTHER" id="PTHR19861">
    <property type="entry name" value="WD40 REPEAT PROTEIN SWD2"/>
    <property type="match status" value="1"/>
</dbReference>
<evidence type="ECO:0000256" key="6">
    <source>
        <dbReference type="PROSITE-ProRule" id="PRU00221"/>
    </source>
</evidence>
<reference evidence="7 8" key="1">
    <citation type="journal article" date="2019" name="PLoS Genet.">
        <title>Convergent evolution of linked mating-type loci in basidiomycete fungi.</title>
        <authorList>
            <person name="Sun S."/>
            <person name="Coelho M.A."/>
            <person name="Heitman J."/>
            <person name="Nowrousian M."/>
        </authorList>
    </citation>
    <scope>NUCLEOTIDE SEQUENCE [LARGE SCALE GENOMIC DNA]</scope>
    <source>
        <strain evidence="7 8">CBS 4282</strain>
    </source>
</reference>
<dbReference type="OrthoDB" id="27537at2759"/>
<dbReference type="Pfam" id="PF00400">
    <property type="entry name" value="WD40"/>
    <property type="match status" value="2"/>
</dbReference>
<organism evidence="7 8">
    <name type="scientific">Vanrija humicola</name>
    <name type="common">Yeast</name>
    <name type="synonym">Cryptococcus humicola</name>
    <dbReference type="NCBI Taxonomy" id="5417"/>
    <lineage>
        <taxon>Eukaryota</taxon>
        <taxon>Fungi</taxon>
        <taxon>Dikarya</taxon>
        <taxon>Basidiomycota</taxon>
        <taxon>Agaricomycotina</taxon>
        <taxon>Tremellomycetes</taxon>
        <taxon>Trichosporonales</taxon>
        <taxon>Trichosporonaceae</taxon>
        <taxon>Vanrija</taxon>
    </lineage>
</organism>
<dbReference type="PROSITE" id="PS50294">
    <property type="entry name" value="WD_REPEATS_REGION"/>
    <property type="match status" value="1"/>
</dbReference>
<dbReference type="SUPFAM" id="SSF50978">
    <property type="entry name" value="WD40 repeat-like"/>
    <property type="match status" value="1"/>
</dbReference>
<dbReference type="PROSITE" id="PS50082">
    <property type="entry name" value="WD_REPEATS_2"/>
    <property type="match status" value="2"/>
</dbReference>
<dbReference type="EMBL" id="QKWK01000013">
    <property type="protein sequence ID" value="TXT04928.1"/>
    <property type="molecule type" value="Genomic_DNA"/>
</dbReference>
<name>A0A7D8UZB4_VANHU</name>
<dbReference type="InterPro" id="IPR015943">
    <property type="entry name" value="WD40/YVTN_repeat-like_dom_sf"/>
</dbReference>
<evidence type="ECO:0000256" key="5">
    <source>
        <dbReference type="ARBA" id="ARBA00023242"/>
    </source>
</evidence>
<proteinExistence type="inferred from homology"/>
<dbReference type="Gene3D" id="2.130.10.10">
    <property type="entry name" value="YVTN repeat-like/Quinoprotein amine dehydrogenase"/>
    <property type="match status" value="2"/>
</dbReference>